<dbReference type="eggNOG" id="ENOG502QTGD">
    <property type="taxonomic scope" value="Eukaryota"/>
</dbReference>
<dbReference type="GO" id="GO:0006520">
    <property type="term" value="P:amino acid metabolic process"/>
    <property type="evidence" value="ECO:0007669"/>
    <property type="project" value="TreeGrafter"/>
</dbReference>
<gene>
    <name evidence="6" type="ORF">CICLE_v10033774mg</name>
</gene>
<feature type="domain" description="Alliinase C-terminal" evidence="5">
    <location>
        <begin position="29"/>
        <end position="383"/>
    </location>
</feature>
<dbReference type="Gene3D" id="3.90.1150.10">
    <property type="entry name" value="Aspartate Aminotransferase, domain 1"/>
    <property type="match status" value="1"/>
</dbReference>
<dbReference type="AlphaFoldDB" id="V4TNV5"/>
<keyword evidence="3" id="KW-0032">Aminotransferase</keyword>
<dbReference type="InterPro" id="IPR037029">
    <property type="entry name" value="Alliinase_N_sf"/>
</dbReference>
<organism evidence="6 7">
    <name type="scientific">Citrus clementina</name>
    <name type="common">Clementine</name>
    <name type="synonym">Citrus deliciosa x Citrus sinensis</name>
    <dbReference type="NCBI Taxonomy" id="85681"/>
    <lineage>
        <taxon>Eukaryota</taxon>
        <taxon>Viridiplantae</taxon>
        <taxon>Streptophyta</taxon>
        <taxon>Embryophyta</taxon>
        <taxon>Tracheophyta</taxon>
        <taxon>Spermatophyta</taxon>
        <taxon>Magnoliopsida</taxon>
        <taxon>eudicotyledons</taxon>
        <taxon>Gunneridae</taxon>
        <taxon>Pentapetalae</taxon>
        <taxon>rosids</taxon>
        <taxon>malvids</taxon>
        <taxon>Sapindales</taxon>
        <taxon>Rutaceae</taxon>
        <taxon>Aurantioideae</taxon>
        <taxon>Citrus</taxon>
    </lineage>
</organism>
<dbReference type="InParanoid" id="V4TNV5"/>
<evidence type="ECO:0000313" key="7">
    <source>
        <dbReference type="Proteomes" id="UP000030687"/>
    </source>
</evidence>
<dbReference type="Pfam" id="PF04864">
    <property type="entry name" value="Alliinase_C"/>
    <property type="match status" value="1"/>
</dbReference>
<evidence type="ECO:0000256" key="4">
    <source>
        <dbReference type="ARBA" id="ARBA00022898"/>
    </source>
</evidence>
<evidence type="ECO:0000313" key="6">
    <source>
        <dbReference type="EMBL" id="ESR51541.1"/>
    </source>
</evidence>
<dbReference type="GO" id="GO:0008483">
    <property type="term" value="F:transaminase activity"/>
    <property type="evidence" value="ECO:0007669"/>
    <property type="project" value="UniProtKB-KW"/>
</dbReference>
<evidence type="ECO:0000256" key="3">
    <source>
        <dbReference type="ARBA" id="ARBA00022576"/>
    </source>
</evidence>
<dbReference type="GO" id="GO:0016846">
    <property type="term" value="F:carbon-sulfur lyase activity"/>
    <property type="evidence" value="ECO:0007669"/>
    <property type="project" value="InterPro"/>
</dbReference>
<reference evidence="6 7" key="1">
    <citation type="submission" date="2013-10" db="EMBL/GenBank/DDBJ databases">
        <authorList>
            <consortium name="International Citrus Genome Consortium"/>
            <person name="Jenkins J."/>
            <person name="Schmutz J."/>
            <person name="Prochnik S."/>
            <person name="Rokhsar D."/>
            <person name="Gmitter F."/>
            <person name="Ollitrault P."/>
            <person name="Machado M."/>
            <person name="Talon M."/>
            <person name="Wincker P."/>
            <person name="Jaillon O."/>
            <person name="Morgante M."/>
        </authorList>
    </citation>
    <scope>NUCLEOTIDE SEQUENCE</scope>
    <source>
        <strain evidence="7">cv. Clemenules</strain>
    </source>
</reference>
<evidence type="ECO:0000256" key="1">
    <source>
        <dbReference type="ARBA" id="ARBA00001933"/>
    </source>
</evidence>
<dbReference type="InterPro" id="IPR015424">
    <property type="entry name" value="PyrdxlP-dep_Trfase"/>
</dbReference>
<dbReference type="KEGG" id="cic:CICLE_v10033774mg"/>
<keyword evidence="4" id="KW-0663">Pyridoxal phosphate</keyword>
<dbReference type="CDD" id="cd00609">
    <property type="entry name" value="AAT_like"/>
    <property type="match status" value="1"/>
</dbReference>
<dbReference type="PANTHER" id="PTHR43795">
    <property type="entry name" value="BIFUNCTIONAL ASPARTATE AMINOTRANSFERASE AND GLUTAMATE/ASPARTATE-PREPHENATE AMINOTRANSFERASE-RELATED"/>
    <property type="match status" value="1"/>
</dbReference>
<comment type="cofactor">
    <cofactor evidence="1">
        <name>pyridoxal 5'-phosphate</name>
        <dbReference type="ChEBI" id="CHEBI:597326"/>
    </cofactor>
</comment>
<proteinExistence type="inferred from homology"/>
<dbReference type="SUPFAM" id="SSF53383">
    <property type="entry name" value="PLP-dependent transferases"/>
    <property type="match status" value="1"/>
</dbReference>
<sequence length="434" mass="48656">MVGFETAAANCIITANNNPKTPLSSISSINLEQGDPMAFEAFWRKLGDKCTMVISGSDLMSYLSDMGNVCWFLVPELAEAINNLHHGVDNAVSDGRHIVIGTGSTQLYQAALYALSSPGGPEPISVVSAAPYYSQYPAETDYLRSGLYKWDGDANTFDKNNGAYIEVINSPNNPDGTIREAVLAKVNRSAEGKLIHDLAYYWPQYTPITGAADHDIMLFTLSKCTGHAGSRIGWALVKDTEVARKMTRFIELGSIGVSKESQLRAAKILGIVCDDYPNFFEYGRRLMSERWNMLRQVIRQSGVFGLPEYPLEYCNFTGKFTNSHPGFAWLESKEDEDCEKLLRAERIMARGGRRFGADAKYARVSMLSREEIFNIFLERLSAIQAPFASLPDDDHFLFLPSLDLQQTRSSLLHLRRHCFGGMILFWLFRLLRDF</sequence>
<dbReference type="Gene3D" id="3.40.640.10">
    <property type="entry name" value="Type I PLP-dependent aspartate aminotransferase-like (Major domain)"/>
    <property type="match status" value="1"/>
</dbReference>
<dbReference type="InterPro" id="IPR015421">
    <property type="entry name" value="PyrdxlP-dep_Trfase_major"/>
</dbReference>
<dbReference type="OMA" id="AAPYYSC"/>
<dbReference type="PANTHER" id="PTHR43795:SF15">
    <property type="entry name" value="TRYPTOPHAN AMINOTRANSFERASE-RELATED PROTEIN 1"/>
    <property type="match status" value="1"/>
</dbReference>
<keyword evidence="7" id="KW-1185">Reference proteome</keyword>
<dbReference type="InterPro" id="IPR006948">
    <property type="entry name" value="Alliinase_C"/>
</dbReference>
<accession>V4TNV5</accession>
<dbReference type="Proteomes" id="UP000030687">
    <property type="component" value="Unassembled WGS sequence"/>
</dbReference>
<evidence type="ECO:0000259" key="5">
    <source>
        <dbReference type="Pfam" id="PF04864"/>
    </source>
</evidence>
<name>V4TNV5_CITCL</name>
<dbReference type="InterPro" id="IPR015422">
    <property type="entry name" value="PyrdxlP-dep_Trfase_small"/>
</dbReference>
<evidence type="ECO:0000256" key="2">
    <source>
        <dbReference type="ARBA" id="ARBA00006312"/>
    </source>
</evidence>
<protein>
    <recommendedName>
        <fullName evidence="5">Alliinase C-terminal domain-containing protein</fullName>
    </recommendedName>
</protein>
<dbReference type="EMBL" id="KI536726">
    <property type="protein sequence ID" value="ESR51541.1"/>
    <property type="molecule type" value="Genomic_DNA"/>
</dbReference>
<dbReference type="STRING" id="85681.V4TNV5"/>
<dbReference type="InterPro" id="IPR050478">
    <property type="entry name" value="Ethylene_sulfur-biosynth"/>
</dbReference>
<keyword evidence="3" id="KW-0808">Transferase</keyword>
<comment type="similarity">
    <text evidence="2">Belongs to the alliinase family.</text>
</comment>
<dbReference type="Gramene" id="ESR51541">
    <property type="protein sequence ID" value="ESR51541"/>
    <property type="gene ID" value="CICLE_v10033774mg"/>
</dbReference>
<dbReference type="Gene3D" id="2.10.25.30">
    <property type="entry name" value="EGF-like, alliinase"/>
    <property type="match status" value="1"/>
</dbReference>